<dbReference type="Proteomes" id="UP001221898">
    <property type="component" value="Unassembled WGS sequence"/>
</dbReference>
<gene>
    <name evidence="2" type="ORF">AAFF_G00004070</name>
</gene>
<evidence type="ECO:0000313" key="3">
    <source>
        <dbReference type="Proteomes" id="UP001221898"/>
    </source>
</evidence>
<comment type="caution">
    <text evidence="2">The sequence shown here is derived from an EMBL/GenBank/DDBJ whole genome shotgun (WGS) entry which is preliminary data.</text>
</comment>
<name>A0AAD7TF65_9TELE</name>
<dbReference type="AlphaFoldDB" id="A0AAD7TF65"/>
<proteinExistence type="predicted"/>
<dbReference type="EMBL" id="JAINUG010000001">
    <property type="protein sequence ID" value="KAJ8418908.1"/>
    <property type="molecule type" value="Genomic_DNA"/>
</dbReference>
<evidence type="ECO:0000313" key="2">
    <source>
        <dbReference type="EMBL" id="KAJ8418908.1"/>
    </source>
</evidence>
<evidence type="ECO:0000256" key="1">
    <source>
        <dbReference type="SAM" id="MobiDB-lite"/>
    </source>
</evidence>
<accession>A0AAD7TF65</accession>
<feature type="region of interest" description="Disordered" evidence="1">
    <location>
        <begin position="34"/>
        <end position="65"/>
    </location>
</feature>
<keyword evidence="3" id="KW-1185">Reference proteome</keyword>
<organism evidence="2 3">
    <name type="scientific">Aldrovandia affinis</name>
    <dbReference type="NCBI Taxonomy" id="143900"/>
    <lineage>
        <taxon>Eukaryota</taxon>
        <taxon>Metazoa</taxon>
        <taxon>Chordata</taxon>
        <taxon>Craniata</taxon>
        <taxon>Vertebrata</taxon>
        <taxon>Euteleostomi</taxon>
        <taxon>Actinopterygii</taxon>
        <taxon>Neopterygii</taxon>
        <taxon>Teleostei</taxon>
        <taxon>Notacanthiformes</taxon>
        <taxon>Halosauridae</taxon>
        <taxon>Aldrovandia</taxon>
    </lineage>
</organism>
<protein>
    <submittedName>
        <fullName evidence="2">Uncharacterized protein</fullName>
    </submittedName>
</protein>
<sequence>MARLDIHWPAAVLGRNGNEDDDFHRHLALLPTLTGASGRHRDSRQEPPLAASGSGADVPLNEHARGVKGQGAVGMGVCDHAKARGARPVFYAALF</sequence>
<reference evidence="2" key="1">
    <citation type="journal article" date="2023" name="Science">
        <title>Genome structures resolve the early diversification of teleost fishes.</title>
        <authorList>
            <person name="Parey E."/>
            <person name="Louis A."/>
            <person name="Montfort J."/>
            <person name="Bouchez O."/>
            <person name="Roques C."/>
            <person name="Iampietro C."/>
            <person name="Lluch J."/>
            <person name="Castinel A."/>
            <person name="Donnadieu C."/>
            <person name="Desvignes T."/>
            <person name="Floi Bucao C."/>
            <person name="Jouanno E."/>
            <person name="Wen M."/>
            <person name="Mejri S."/>
            <person name="Dirks R."/>
            <person name="Jansen H."/>
            <person name="Henkel C."/>
            <person name="Chen W.J."/>
            <person name="Zahm M."/>
            <person name="Cabau C."/>
            <person name="Klopp C."/>
            <person name="Thompson A.W."/>
            <person name="Robinson-Rechavi M."/>
            <person name="Braasch I."/>
            <person name="Lecointre G."/>
            <person name="Bobe J."/>
            <person name="Postlethwait J.H."/>
            <person name="Berthelot C."/>
            <person name="Roest Crollius H."/>
            <person name="Guiguen Y."/>
        </authorList>
    </citation>
    <scope>NUCLEOTIDE SEQUENCE</scope>
    <source>
        <strain evidence="2">NC1722</strain>
    </source>
</reference>